<feature type="region of interest" description="Disordered" evidence="1">
    <location>
        <begin position="108"/>
        <end position="147"/>
    </location>
</feature>
<name>A0A3P8IVF3_9TREM</name>
<reference evidence="2 3" key="1">
    <citation type="submission" date="2018-11" db="EMBL/GenBank/DDBJ databases">
        <authorList>
            <consortium name="Pathogen Informatics"/>
        </authorList>
    </citation>
    <scope>NUCLEOTIDE SEQUENCE [LARGE SCALE GENOMIC DNA]</scope>
    <source>
        <strain evidence="2 3">Egypt</strain>
    </source>
</reference>
<gene>
    <name evidence="2" type="ORF">ECPE_LOCUS14993</name>
</gene>
<organism evidence="2 3">
    <name type="scientific">Echinostoma caproni</name>
    <dbReference type="NCBI Taxonomy" id="27848"/>
    <lineage>
        <taxon>Eukaryota</taxon>
        <taxon>Metazoa</taxon>
        <taxon>Spiralia</taxon>
        <taxon>Lophotrochozoa</taxon>
        <taxon>Platyhelminthes</taxon>
        <taxon>Trematoda</taxon>
        <taxon>Digenea</taxon>
        <taxon>Plagiorchiida</taxon>
        <taxon>Echinostomata</taxon>
        <taxon>Echinostomatoidea</taxon>
        <taxon>Echinostomatidae</taxon>
        <taxon>Echinostoma</taxon>
    </lineage>
</organism>
<dbReference type="OrthoDB" id="1708588at2759"/>
<accession>A0A3P8IVF3</accession>
<protein>
    <recommendedName>
        <fullName evidence="4">Mitochondrial ATP synthase regulatory component factor B</fullName>
    </recommendedName>
</protein>
<evidence type="ECO:0000313" key="2">
    <source>
        <dbReference type="EMBL" id="VDP92265.1"/>
    </source>
</evidence>
<evidence type="ECO:0000313" key="3">
    <source>
        <dbReference type="Proteomes" id="UP000272942"/>
    </source>
</evidence>
<dbReference type="Gene3D" id="3.80.10.10">
    <property type="entry name" value="Ribonuclease Inhibitor"/>
    <property type="match status" value="1"/>
</dbReference>
<proteinExistence type="predicted"/>
<dbReference type="AlphaFoldDB" id="A0A3P8IVF3"/>
<dbReference type="InterPro" id="IPR032675">
    <property type="entry name" value="LRR_dom_sf"/>
</dbReference>
<dbReference type="Proteomes" id="UP000272942">
    <property type="component" value="Unassembled WGS sequence"/>
</dbReference>
<keyword evidence="3" id="KW-1185">Reference proteome</keyword>
<dbReference type="SUPFAM" id="SSF52047">
    <property type="entry name" value="RNI-like"/>
    <property type="match status" value="1"/>
</dbReference>
<dbReference type="EMBL" id="UZAN01059168">
    <property type="protein sequence ID" value="VDP92265.1"/>
    <property type="molecule type" value="Genomic_DNA"/>
</dbReference>
<sequence length="147" mass="16634">MRYLRLRRCVHVDDHCLSRVGRISTLQLLDVGECPRLTSKGIATLSQLKNLRRLLVQGNPQMEDKELVCLMLEDHLPHLYIHGVEYLRQLPEESRQKIVAMISAGAEPEIAQSDSSSQTFVPPNSAETQEPMNAETGNNQLRRSSTQ</sequence>
<feature type="compositionally biased region" description="Polar residues" evidence="1">
    <location>
        <begin position="112"/>
        <end position="147"/>
    </location>
</feature>
<evidence type="ECO:0000256" key="1">
    <source>
        <dbReference type="SAM" id="MobiDB-lite"/>
    </source>
</evidence>
<evidence type="ECO:0008006" key="4">
    <source>
        <dbReference type="Google" id="ProtNLM"/>
    </source>
</evidence>